<dbReference type="Gene3D" id="3.40.50.720">
    <property type="entry name" value="NAD(P)-binding Rossmann-like Domain"/>
    <property type="match status" value="1"/>
</dbReference>
<evidence type="ECO:0000256" key="2">
    <source>
        <dbReference type="RuleBase" id="RU000363"/>
    </source>
</evidence>
<evidence type="ECO:0000256" key="1">
    <source>
        <dbReference type="ARBA" id="ARBA00023002"/>
    </source>
</evidence>
<dbReference type="PANTHER" id="PTHR43899">
    <property type="entry name" value="RH59310P"/>
    <property type="match status" value="1"/>
</dbReference>
<dbReference type="PRINTS" id="PR00080">
    <property type="entry name" value="SDRFAMILY"/>
</dbReference>
<dbReference type="InterPro" id="IPR051019">
    <property type="entry name" value="VLCFA-Steroid_DH"/>
</dbReference>
<reference evidence="5" key="2">
    <citation type="submission" date="2013-12" db="EMBL/GenBank/DDBJ databases">
        <authorList>
            <person name="Yu Y."/>
            <person name="Lee S."/>
            <person name="de Baynast K."/>
            <person name="Wissotski M."/>
            <person name="Liu L."/>
            <person name="Talag J."/>
            <person name="Goicoechea J."/>
            <person name="Angelova A."/>
            <person name="Jetty R."/>
            <person name="Kudrna D."/>
            <person name="Golser W."/>
            <person name="Rivera L."/>
            <person name="Zhang J."/>
            <person name="Wing R."/>
        </authorList>
    </citation>
    <scope>NUCLEOTIDE SEQUENCE</scope>
</reference>
<organism evidence="4 5">
    <name type="scientific">Leersia perrieri</name>
    <dbReference type="NCBI Taxonomy" id="77586"/>
    <lineage>
        <taxon>Eukaryota</taxon>
        <taxon>Viridiplantae</taxon>
        <taxon>Streptophyta</taxon>
        <taxon>Embryophyta</taxon>
        <taxon>Tracheophyta</taxon>
        <taxon>Spermatophyta</taxon>
        <taxon>Magnoliopsida</taxon>
        <taxon>Liliopsida</taxon>
        <taxon>Poales</taxon>
        <taxon>Poaceae</taxon>
        <taxon>BOP clade</taxon>
        <taxon>Oryzoideae</taxon>
        <taxon>Oryzeae</taxon>
        <taxon>Oryzinae</taxon>
        <taxon>Leersia</taxon>
    </lineage>
</organism>
<accession>A0A0D9W1V3</accession>
<evidence type="ECO:0000313" key="4">
    <source>
        <dbReference type="EnsemblPlants" id="LPERR04G00430.1"/>
    </source>
</evidence>
<evidence type="ECO:0008006" key="6">
    <source>
        <dbReference type="Google" id="ProtNLM"/>
    </source>
</evidence>
<keyword evidence="3" id="KW-0472">Membrane</keyword>
<keyword evidence="3" id="KW-0812">Transmembrane</keyword>
<reference evidence="4" key="3">
    <citation type="submission" date="2015-04" db="UniProtKB">
        <authorList>
            <consortium name="EnsemblPlants"/>
        </authorList>
    </citation>
    <scope>IDENTIFICATION</scope>
</reference>
<dbReference type="Proteomes" id="UP000032180">
    <property type="component" value="Chromosome 4"/>
</dbReference>
<protein>
    <recommendedName>
        <fullName evidence="6">Very-long-chain 3-oxoacyl-CoA reductase</fullName>
    </recommendedName>
</protein>
<dbReference type="PRINTS" id="PR00081">
    <property type="entry name" value="GDHRDH"/>
</dbReference>
<dbReference type="GO" id="GO:0005783">
    <property type="term" value="C:endoplasmic reticulum"/>
    <property type="evidence" value="ECO:0007669"/>
    <property type="project" value="TreeGrafter"/>
</dbReference>
<dbReference type="Gramene" id="LPERR04G00430.1">
    <property type="protein sequence ID" value="LPERR04G00430.1"/>
    <property type="gene ID" value="LPERR04G00430"/>
</dbReference>
<dbReference type="InterPro" id="IPR002347">
    <property type="entry name" value="SDR_fam"/>
</dbReference>
<dbReference type="InterPro" id="IPR036291">
    <property type="entry name" value="NAD(P)-bd_dom_sf"/>
</dbReference>
<evidence type="ECO:0000313" key="5">
    <source>
        <dbReference type="Proteomes" id="UP000032180"/>
    </source>
</evidence>
<proteinExistence type="inferred from homology"/>
<dbReference type="eggNOG" id="ENOG502QRPU">
    <property type="taxonomic scope" value="Eukaryota"/>
</dbReference>
<dbReference type="Pfam" id="PF00106">
    <property type="entry name" value="adh_short"/>
    <property type="match status" value="1"/>
</dbReference>
<sequence length="322" mass="35646">MAAPVWFISLAGLGAVYLTVIFLRLLPYLTLYLRKPKDLLRCYGSWAVITGPTTGLGRSMAMELAGRGFNLILLDHNPDNLIEVSNTIKKSHPSVQTRSVVFDLSLIGTEEGDEAARRLREAVEAVANDDNGGGVGLLVNNAAVAKPGALYFHEVDVERLVTMIRVNAMGLTEVTAAVLPAMVRRGRGAIVNVGSGSTVAVPAFPLYTVYSSTKRYVEQLSRTLYVEYKSKGIDVQLQVPFYVHTNMLTSAIKDRMLLPAFVATADDYTRAAARWIGHGHIAVPDARQQLQWFLAAFVPDFAHNWYRLRKHLQHRAILWNLN</sequence>
<dbReference type="GO" id="GO:0045703">
    <property type="term" value="F:ketoreductase activity"/>
    <property type="evidence" value="ECO:0007669"/>
    <property type="project" value="TreeGrafter"/>
</dbReference>
<keyword evidence="1" id="KW-0560">Oxidoreductase</keyword>
<dbReference type="PIRSF" id="PIRSF000126">
    <property type="entry name" value="11-beta-HSD1"/>
    <property type="match status" value="1"/>
</dbReference>
<evidence type="ECO:0000256" key="3">
    <source>
        <dbReference type="SAM" id="Phobius"/>
    </source>
</evidence>
<name>A0A0D9W1V3_9ORYZ</name>
<keyword evidence="3" id="KW-1133">Transmembrane helix</keyword>
<keyword evidence="5" id="KW-1185">Reference proteome</keyword>
<comment type="similarity">
    <text evidence="2">Belongs to the short-chain dehydrogenases/reductases (SDR) family.</text>
</comment>
<reference evidence="4 5" key="1">
    <citation type="submission" date="2012-08" db="EMBL/GenBank/DDBJ databases">
        <title>Oryza genome evolution.</title>
        <authorList>
            <person name="Wing R.A."/>
        </authorList>
    </citation>
    <scope>NUCLEOTIDE SEQUENCE</scope>
</reference>
<dbReference type="AlphaFoldDB" id="A0A0D9W1V3"/>
<dbReference type="CDD" id="cd05356">
    <property type="entry name" value="17beta-HSD1_like_SDR_c"/>
    <property type="match status" value="1"/>
</dbReference>
<dbReference type="HOGENOM" id="CLU_010194_38_3_1"/>
<dbReference type="STRING" id="77586.A0A0D9W1V3"/>
<feature type="transmembrane region" description="Helical" evidence="3">
    <location>
        <begin position="6"/>
        <end position="26"/>
    </location>
</feature>
<dbReference type="PANTHER" id="PTHR43899:SF21">
    <property type="entry name" value="OS04G0116600 PROTEIN"/>
    <property type="match status" value="1"/>
</dbReference>
<dbReference type="EnsemblPlants" id="LPERR04G00430.1">
    <property type="protein sequence ID" value="LPERR04G00430.1"/>
    <property type="gene ID" value="LPERR04G00430"/>
</dbReference>
<dbReference type="SUPFAM" id="SSF51735">
    <property type="entry name" value="NAD(P)-binding Rossmann-fold domains"/>
    <property type="match status" value="1"/>
</dbReference>